<keyword evidence="4 9" id="KW-0853">WD repeat</keyword>
<dbReference type="PROSITE" id="PS50294">
    <property type="entry name" value="WD_REPEATS_REGION"/>
    <property type="match status" value="2"/>
</dbReference>
<evidence type="ECO:0000256" key="1">
    <source>
        <dbReference type="ARBA" id="ARBA00004604"/>
    </source>
</evidence>
<evidence type="ECO:0000256" key="2">
    <source>
        <dbReference type="ARBA" id="ARBA00005649"/>
    </source>
</evidence>
<dbReference type="AlphaFoldDB" id="A0A7S0XHW4"/>
<evidence type="ECO:0000256" key="10">
    <source>
        <dbReference type="SAM" id="MobiDB-lite"/>
    </source>
</evidence>
<feature type="domain" description="Sof1-like protein" evidence="11">
    <location>
        <begin position="366"/>
        <end position="444"/>
    </location>
</feature>
<reference evidence="12" key="1">
    <citation type="submission" date="2021-01" db="EMBL/GenBank/DDBJ databases">
        <authorList>
            <person name="Corre E."/>
            <person name="Pelletier E."/>
            <person name="Niang G."/>
            <person name="Scheremetjew M."/>
            <person name="Finn R."/>
            <person name="Kale V."/>
            <person name="Holt S."/>
            <person name="Cochrane G."/>
            <person name="Meng A."/>
            <person name="Brown T."/>
            <person name="Cohen L."/>
        </authorList>
    </citation>
    <scope>NUCLEOTIDE SEQUENCE</scope>
    <source>
        <strain evidence="12">SL-175</strain>
    </source>
</reference>
<keyword evidence="6" id="KW-0539">Nucleus</keyword>
<protein>
    <recommendedName>
        <fullName evidence="3">DDB1- and CUL4-associated factor 13</fullName>
    </recommendedName>
    <alternativeName>
        <fullName evidence="8">WD repeat and SOF domain-containing protein 1</fullName>
    </alternativeName>
</protein>
<name>A0A7S0XHW4_9CHLO</name>
<dbReference type="SMART" id="SM00320">
    <property type="entry name" value="WD40"/>
    <property type="match status" value="7"/>
</dbReference>
<evidence type="ECO:0000256" key="4">
    <source>
        <dbReference type="ARBA" id="ARBA00022574"/>
    </source>
</evidence>
<dbReference type="InterPro" id="IPR001680">
    <property type="entry name" value="WD40_rpt"/>
</dbReference>
<feature type="repeat" description="WD" evidence="9">
    <location>
        <begin position="62"/>
        <end position="104"/>
    </location>
</feature>
<evidence type="ECO:0000256" key="7">
    <source>
        <dbReference type="ARBA" id="ARBA00023274"/>
    </source>
</evidence>
<dbReference type="PANTHER" id="PTHR22851:SF0">
    <property type="entry name" value="DDB1- AND CUL4-ASSOCIATED FACTOR 13"/>
    <property type="match status" value="1"/>
</dbReference>
<dbReference type="InterPro" id="IPR019775">
    <property type="entry name" value="WD40_repeat_CS"/>
</dbReference>
<dbReference type="GO" id="GO:0016567">
    <property type="term" value="P:protein ubiquitination"/>
    <property type="evidence" value="ECO:0007669"/>
    <property type="project" value="UniProtKB-UniPathway"/>
</dbReference>
<dbReference type="FunFam" id="2.130.10.10:FF:000132">
    <property type="entry name" value="DDB1- and CUL4-associated factor 13"/>
    <property type="match status" value="1"/>
</dbReference>
<keyword evidence="7" id="KW-0687">Ribonucleoprotein</keyword>
<dbReference type="GO" id="GO:0000462">
    <property type="term" value="P:maturation of SSU-rRNA from tricistronic rRNA transcript (SSU-rRNA, 5.8S rRNA, LSU-rRNA)"/>
    <property type="evidence" value="ECO:0007669"/>
    <property type="project" value="TreeGrafter"/>
</dbReference>
<organism evidence="12">
    <name type="scientific">Mantoniella antarctica</name>
    <dbReference type="NCBI Taxonomy" id="81844"/>
    <lineage>
        <taxon>Eukaryota</taxon>
        <taxon>Viridiplantae</taxon>
        <taxon>Chlorophyta</taxon>
        <taxon>Mamiellophyceae</taxon>
        <taxon>Mamiellales</taxon>
        <taxon>Mamiellaceae</taxon>
        <taxon>Mantoniella</taxon>
    </lineage>
</organism>
<dbReference type="InterPro" id="IPR036322">
    <property type="entry name" value="WD40_repeat_dom_sf"/>
</dbReference>
<accession>A0A7S0XHW4</accession>
<dbReference type="UniPathway" id="UPA00143"/>
<evidence type="ECO:0000256" key="5">
    <source>
        <dbReference type="ARBA" id="ARBA00022737"/>
    </source>
</evidence>
<feature type="compositionally biased region" description="Basic and acidic residues" evidence="10">
    <location>
        <begin position="441"/>
        <end position="459"/>
    </location>
</feature>
<dbReference type="CDD" id="cd00200">
    <property type="entry name" value="WD40"/>
    <property type="match status" value="1"/>
</dbReference>
<dbReference type="Pfam" id="PF00400">
    <property type="entry name" value="WD40"/>
    <property type="match status" value="4"/>
</dbReference>
<comment type="subcellular location">
    <subcellularLocation>
        <location evidence="1">Nucleus</location>
        <location evidence="1">Nucleolus</location>
    </subcellularLocation>
</comment>
<dbReference type="PROSITE" id="PS00678">
    <property type="entry name" value="WD_REPEATS_1"/>
    <property type="match status" value="1"/>
</dbReference>
<evidence type="ECO:0000256" key="8">
    <source>
        <dbReference type="ARBA" id="ARBA00032239"/>
    </source>
</evidence>
<feature type="region of interest" description="Disordered" evidence="10">
    <location>
        <begin position="425"/>
        <end position="459"/>
    </location>
</feature>
<dbReference type="SUPFAM" id="SSF50978">
    <property type="entry name" value="WD40 repeat-like"/>
    <property type="match status" value="1"/>
</dbReference>
<feature type="repeat" description="WD" evidence="9">
    <location>
        <begin position="295"/>
        <end position="331"/>
    </location>
</feature>
<dbReference type="PROSITE" id="PS50082">
    <property type="entry name" value="WD_REPEATS_2"/>
    <property type="match status" value="4"/>
</dbReference>
<evidence type="ECO:0000313" key="12">
    <source>
        <dbReference type="EMBL" id="CAD8723486.1"/>
    </source>
</evidence>
<dbReference type="InterPro" id="IPR007287">
    <property type="entry name" value="Sof1"/>
</dbReference>
<dbReference type="EMBL" id="HBFC01038246">
    <property type="protein sequence ID" value="CAD8723486.1"/>
    <property type="molecule type" value="Transcribed_RNA"/>
</dbReference>
<dbReference type="PANTHER" id="PTHR22851">
    <property type="entry name" value="U3 SMALL NUCLEOLAR RNA U3 SNORNA ASSOCIATED PROTEIN"/>
    <property type="match status" value="1"/>
</dbReference>
<evidence type="ECO:0000256" key="9">
    <source>
        <dbReference type="PROSITE-ProRule" id="PRU00221"/>
    </source>
</evidence>
<gene>
    <name evidence="12" type="ORF">MANT1106_LOCUS22702</name>
</gene>
<dbReference type="InterPro" id="IPR051733">
    <property type="entry name" value="WD_repeat_DCAF13/WDSOF1"/>
</dbReference>
<evidence type="ECO:0000259" key="11">
    <source>
        <dbReference type="Pfam" id="PF04158"/>
    </source>
</evidence>
<keyword evidence="5" id="KW-0677">Repeat</keyword>
<comment type="similarity">
    <text evidence="2">Belongs to the WD repeat DCAF13/WDSOF1 family.</text>
</comment>
<sequence length="459" mass="51643">MKVKTISRIEEDYTRECKSDILKVHRNLDPALHPMHRAKEYKRALNAVKLDKVFAKPFIGALEGHSDGITALAKSSVQLSTCVSGAADGEVRLWDVPSRRPLRLLKGHSGAVRGLSVTSDGRRCVSCGDDATVRVWRLPKAGLGEMFSSGGAAPPTTEASLVCHSKSGGGFRDVDCHWGKDTFATAGAAVELWSAERSEPTDTFSWGVDTVLSVRFNPVEPDIFASCGSDRSIALYDVRTQTPLRKLVMQNKCTKLAWNPMEAFNFTVANEDTNLYSYDMRKLTIATCVHRDFVSAVMDVDYSPTGREFVAGSYDRTVRIFDYNGGHSRDVYHLKRMQRVFCTRFSMDGTYVLSGSDDMNVRCWKAEASAKLGTLLPREKRKIQYQKALKERFKHMPEIKRIQRHHHVPKAIHKAQKLRRVMTDADTRKKKHRVAHSAPGAEKKEFRPARRDRIVAEVE</sequence>
<dbReference type="GO" id="GO:0032040">
    <property type="term" value="C:small-subunit processome"/>
    <property type="evidence" value="ECO:0007669"/>
    <property type="project" value="TreeGrafter"/>
</dbReference>
<dbReference type="Gene3D" id="2.130.10.10">
    <property type="entry name" value="YVTN repeat-like/Quinoprotein amine dehydrogenase"/>
    <property type="match status" value="3"/>
</dbReference>
<dbReference type="InterPro" id="IPR015943">
    <property type="entry name" value="WD40/YVTN_repeat-like_dom_sf"/>
</dbReference>
<evidence type="ECO:0000256" key="6">
    <source>
        <dbReference type="ARBA" id="ARBA00023242"/>
    </source>
</evidence>
<dbReference type="Pfam" id="PF04158">
    <property type="entry name" value="Sof1"/>
    <property type="match status" value="1"/>
</dbReference>
<feature type="repeat" description="WD" evidence="9">
    <location>
        <begin position="340"/>
        <end position="374"/>
    </location>
</feature>
<proteinExistence type="inferred from homology"/>
<feature type="repeat" description="WD" evidence="9">
    <location>
        <begin position="105"/>
        <end position="138"/>
    </location>
</feature>
<evidence type="ECO:0000256" key="3">
    <source>
        <dbReference type="ARBA" id="ARBA00021762"/>
    </source>
</evidence>